<dbReference type="Pfam" id="PF00595">
    <property type="entry name" value="PDZ"/>
    <property type="match status" value="1"/>
</dbReference>
<dbReference type="InterPro" id="IPR001478">
    <property type="entry name" value="PDZ"/>
</dbReference>
<evidence type="ECO:0000313" key="3">
    <source>
        <dbReference type="EMBL" id="CAE0601691.1"/>
    </source>
</evidence>
<evidence type="ECO:0000259" key="2">
    <source>
        <dbReference type="PROSITE" id="PS50106"/>
    </source>
</evidence>
<feature type="region of interest" description="Disordered" evidence="1">
    <location>
        <begin position="134"/>
        <end position="157"/>
    </location>
</feature>
<dbReference type="AlphaFoldDB" id="A0A7S3X8V0"/>
<feature type="domain" description="PDZ" evidence="2">
    <location>
        <begin position="15"/>
        <end position="74"/>
    </location>
</feature>
<organism evidence="3">
    <name type="scientific">Strombidinopsis acuminata</name>
    <dbReference type="NCBI Taxonomy" id="141414"/>
    <lineage>
        <taxon>Eukaryota</taxon>
        <taxon>Sar</taxon>
        <taxon>Alveolata</taxon>
        <taxon>Ciliophora</taxon>
        <taxon>Intramacronucleata</taxon>
        <taxon>Spirotrichea</taxon>
        <taxon>Choreotrichia</taxon>
        <taxon>Choreotrichida</taxon>
        <taxon>Strombidinopsidae</taxon>
        <taxon>Strombidinopsis</taxon>
    </lineage>
</organism>
<reference evidence="3" key="1">
    <citation type="submission" date="2021-01" db="EMBL/GenBank/DDBJ databases">
        <authorList>
            <person name="Corre E."/>
            <person name="Pelletier E."/>
            <person name="Niang G."/>
            <person name="Scheremetjew M."/>
            <person name="Finn R."/>
            <person name="Kale V."/>
            <person name="Holt S."/>
            <person name="Cochrane G."/>
            <person name="Meng A."/>
            <person name="Brown T."/>
            <person name="Cohen L."/>
        </authorList>
    </citation>
    <scope>NUCLEOTIDE SEQUENCE</scope>
    <source>
        <strain evidence="3">SPMC142</strain>
    </source>
</reference>
<proteinExistence type="predicted"/>
<dbReference type="Gene3D" id="2.30.42.10">
    <property type="match status" value="1"/>
</dbReference>
<name>A0A7S3X8V0_9SPIT</name>
<dbReference type="SUPFAM" id="SSF50156">
    <property type="entry name" value="PDZ domain-like"/>
    <property type="match status" value="1"/>
</dbReference>
<evidence type="ECO:0000256" key="1">
    <source>
        <dbReference type="SAM" id="MobiDB-lite"/>
    </source>
</evidence>
<feature type="compositionally biased region" description="Low complexity" evidence="1">
    <location>
        <begin position="141"/>
        <end position="157"/>
    </location>
</feature>
<sequence>MPAEAAVSIDVYPRVVKLYHGKKFKLGLDFEDVPGVGVVVSKVHPGYPAYASGLISPGDKVAAVNGTTPRDVAHTLDICLCRGGRGTDEYVLFDLSENQHEALKARMLELQEKVEEKPEPSPGIVQKVVRTLSFKSRRRSSSSQASRSSQQSKFWAD</sequence>
<dbReference type="InterPro" id="IPR036034">
    <property type="entry name" value="PDZ_sf"/>
</dbReference>
<gene>
    <name evidence="3" type="ORF">SACU0126_LOCUS33854</name>
</gene>
<protein>
    <recommendedName>
        <fullName evidence="2">PDZ domain-containing protein</fullName>
    </recommendedName>
</protein>
<dbReference type="PROSITE" id="PS50106">
    <property type="entry name" value="PDZ"/>
    <property type="match status" value="1"/>
</dbReference>
<dbReference type="EMBL" id="HBIQ01106530">
    <property type="protein sequence ID" value="CAE0601691.1"/>
    <property type="molecule type" value="Transcribed_RNA"/>
</dbReference>
<accession>A0A7S3X8V0</accession>